<dbReference type="SUPFAM" id="SSF51120">
    <property type="entry name" value="beta-Roll"/>
    <property type="match status" value="3"/>
</dbReference>
<evidence type="ECO:0000256" key="3">
    <source>
        <dbReference type="SAM" id="MobiDB-lite"/>
    </source>
</evidence>
<dbReference type="EMBL" id="FPAJ01000003">
    <property type="protein sequence ID" value="SFS85832.1"/>
    <property type="molecule type" value="Genomic_DNA"/>
</dbReference>
<organism evidence="4 5">
    <name type="scientific">Sulfitobacter marinus</name>
    <dbReference type="NCBI Taxonomy" id="394264"/>
    <lineage>
        <taxon>Bacteria</taxon>
        <taxon>Pseudomonadati</taxon>
        <taxon>Pseudomonadota</taxon>
        <taxon>Alphaproteobacteria</taxon>
        <taxon>Rhodobacterales</taxon>
        <taxon>Roseobacteraceae</taxon>
        <taxon>Sulfitobacter</taxon>
    </lineage>
</organism>
<gene>
    <name evidence="4" type="ORF">SAMN04488040_2130</name>
</gene>
<name>A0A1I6T9D6_9RHOB</name>
<dbReference type="Gene3D" id="2.150.10.10">
    <property type="entry name" value="Serralysin-like metalloprotease, C-terminal"/>
    <property type="match status" value="5"/>
</dbReference>
<evidence type="ECO:0000256" key="2">
    <source>
        <dbReference type="ARBA" id="ARBA00022525"/>
    </source>
</evidence>
<dbReference type="STRING" id="394264.SAMN04488040_2130"/>
<proteinExistence type="predicted"/>
<dbReference type="InterPro" id="IPR011049">
    <property type="entry name" value="Serralysin-like_metalloprot_C"/>
</dbReference>
<accession>A0A1I6T9D6</accession>
<dbReference type="PROSITE" id="PS00330">
    <property type="entry name" value="HEMOLYSIN_CALCIUM"/>
    <property type="match status" value="4"/>
</dbReference>
<evidence type="ECO:0000256" key="1">
    <source>
        <dbReference type="ARBA" id="ARBA00004613"/>
    </source>
</evidence>
<reference evidence="5" key="1">
    <citation type="submission" date="2016-10" db="EMBL/GenBank/DDBJ databases">
        <authorList>
            <person name="Varghese N."/>
            <person name="Submissions S."/>
        </authorList>
    </citation>
    <scope>NUCLEOTIDE SEQUENCE [LARGE SCALE GENOMIC DNA]</scope>
    <source>
        <strain evidence="5">DSM 23422</strain>
    </source>
</reference>
<dbReference type="InterPro" id="IPR018511">
    <property type="entry name" value="Hemolysin-typ_Ca-bd_CS"/>
</dbReference>
<dbReference type="Proteomes" id="UP000199239">
    <property type="component" value="Unassembled WGS sequence"/>
</dbReference>
<feature type="region of interest" description="Disordered" evidence="3">
    <location>
        <begin position="676"/>
        <end position="716"/>
    </location>
</feature>
<dbReference type="OrthoDB" id="9342475at2"/>
<dbReference type="InterPro" id="IPR050557">
    <property type="entry name" value="RTX_toxin/Mannuronan_C5-epim"/>
</dbReference>
<keyword evidence="2" id="KW-0964">Secreted</keyword>
<keyword evidence="5" id="KW-1185">Reference proteome</keyword>
<dbReference type="GO" id="GO:0005509">
    <property type="term" value="F:calcium ion binding"/>
    <property type="evidence" value="ECO:0007669"/>
    <property type="project" value="InterPro"/>
</dbReference>
<comment type="subcellular location">
    <subcellularLocation>
        <location evidence="1">Secreted</location>
    </subcellularLocation>
</comment>
<protein>
    <submittedName>
        <fullName evidence="4">Ca2+-binding protein, RTX toxin-related</fullName>
    </submittedName>
</protein>
<dbReference type="PANTHER" id="PTHR38340">
    <property type="entry name" value="S-LAYER PROTEIN"/>
    <property type="match status" value="1"/>
</dbReference>
<dbReference type="InterPro" id="IPR001343">
    <property type="entry name" value="Hemolysn_Ca-bd"/>
</dbReference>
<dbReference type="Pfam" id="PF00353">
    <property type="entry name" value="HemolysinCabind"/>
    <property type="match status" value="6"/>
</dbReference>
<sequence>MAFEHKATLPGRSDFFLTDVTDMAVHYTSVGSVLYTTSRFGGGDLLAYRIVADGGLTQLDSRAIAGAAQSGSVNKITLVGDSLYLTGVQNAALTKIDLAADGSFSSVSAVTGATLPQQMLGAEVAVVGGQAYLYGITRGSDTVGTWRINANGTVTEVQNAGVGSQSQAALTGLSVAHVGGTPQLLVASASENALISMTLDSSGRPTEAARISADDGVGIAGPSAVSVVAIGGQSFGVMGSSASGSLTVVRLGANGTMQLTDHRLDTLNTRFDDVTLLETVVHNDRAYVAAAGADDGVSIFELSPDGRLVHLSTIVDALNTTLDAPSALGFSVQNNALHLAIASGVEAGLSTFTLDISGRATPIYGTGAAENLNGTAGDDFLTGNGGNDTISGGVGDDFLADGTGADLLTGGGGADHFIMTADGTADTISDFDTTQDTLDLSGWSLVRSIPVSMFQSTSNGAVLTLGDESLTIRSADGNAITYEDMLPRITLATSYIPQNMVLPDEPDSPVTPVNPVALNLMGTAGNDRLDGDAASDLLQGLAANDTVYGMGGDDTIRGDEGADDLYGNAGSDVVEGGTGNDQLWGGIGWDTLRGNDGDDFMWGGDGYDALGGGDGNDVIVGNSGADRLYGDDGNDVLTGGLNADQLWGGNDNDTLSGSAGSDDLFGGSGDDYLYGNAGADELEGGNGDDQLAGGVNNDTLDGGSGNDRLQGDNGSDILDGGAGNDLLKGNAGHDTLDGGAGDDILSGGIGADQFFFGSGQDQITDFQNEIDTLVLDAMLWGGGERSLSQLTAYASVNGDGFVSFDFGNGNTLELLNVTSISVLDNDFEVM</sequence>
<evidence type="ECO:0000313" key="4">
    <source>
        <dbReference type="EMBL" id="SFS85832.1"/>
    </source>
</evidence>
<dbReference type="AlphaFoldDB" id="A0A1I6T9D6"/>
<dbReference type="PRINTS" id="PR00313">
    <property type="entry name" value="CABNDNGRPT"/>
</dbReference>
<dbReference type="PANTHER" id="PTHR38340:SF1">
    <property type="entry name" value="S-LAYER PROTEIN"/>
    <property type="match status" value="1"/>
</dbReference>
<dbReference type="InterPro" id="IPR015943">
    <property type="entry name" value="WD40/YVTN_repeat-like_dom_sf"/>
</dbReference>
<dbReference type="GO" id="GO:0005576">
    <property type="term" value="C:extracellular region"/>
    <property type="evidence" value="ECO:0007669"/>
    <property type="project" value="UniProtKB-SubCell"/>
</dbReference>
<evidence type="ECO:0000313" key="5">
    <source>
        <dbReference type="Proteomes" id="UP000199239"/>
    </source>
</evidence>
<dbReference type="Gene3D" id="2.130.10.10">
    <property type="entry name" value="YVTN repeat-like/Quinoprotein amine dehydrogenase"/>
    <property type="match status" value="1"/>
</dbReference>